<dbReference type="AlphaFoldDB" id="A0A379C9E1"/>
<dbReference type="InterPro" id="IPR050330">
    <property type="entry name" value="Bact_OuterMem_StrucFunc"/>
</dbReference>
<dbReference type="PANTHER" id="PTHR30329:SF21">
    <property type="entry name" value="LIPOPROTEIN YIAD-RELATED"/>
    <property type="match status" value="1"/>
</dbReference>
<evidence type="ECO:0000256" key="2">
    <source>
        <dbReference type="ARBA" id="ARBA00023136"/>
    </source>
</evidence>
<evidence type="ECO:0000256" key="4">
    <source>
        <dbReference type="PROSITE-ProRule" id="PRU00473"/>
    </source>
</evidence>
<keyword evidence="3" id="KW-0998">Cell outer membrane</keyword>
<evidence type="ECO:0000256" key="3">
    <source>
        <dbReference type="ARBA" id="ARBA00023237"/>
    </source>
</evidence>
<evidence type="ECO:0000313" key="8">
    <source>
        <dbReference type="Proteomes" id="UP000255417"/>
    </source>
</evidence>
<dbReference type="PRINTS" id="PR01021">
    <property type="entry name" value="OMPADOMAIN"/>
</dbReference>
<dbReference type="InterPro" id="IPR036737">
    <property type="entry name" value="OmpA-like_sf"/>
</dbReference>
<sequence length="303" mass="33945">MKKIIALGLTLPLLAACVSSDLKSSANGKLEQWTTFDGKTVPMAKMGDKQSLVYFFRERGAFEGPAVNVFIDGDYFASILDGSYRGSLVCSTGEKLLPTFSHKDRFAARDTGIDYNFVSGTTEYIKILLNDKNQPIFQRVSESEGKNAIQNLRRVSQTLSRVKNNGLCDQPVLGKLTLESGSLFAFNRFDYNNMLPKGREEIKALGQKINSDKFKITSLKILGYTDPMGSESYNLTLSKRRAETVKQALLSSGVKAKIDLIGLGEKNLLVRDCLQRFPHDRKQRMLCNQPNRRVEVVVYGYQK</sequence>
<accession>A0A379C9E1</accession>
<dbReference type="PROSITE" id="PS51123">
    <property type="entry name" value="OMPA_2"/>
    <property type="match status" value="1"/>
</dbReference>
<keyword evidence="2 4" id="KW-0472">Membrane</keyword>
<dbReference type="PROSITE" id="PS51257">
    <property type="entry name" value="PROKAR_LIPOPROTEIN"/>
    <property type="match status" value="1"/>
</dbReference>
<dbReference type="Proteomes" id="UP000255417">
    <property type="component" value="Unassembled WGS sequence"/>
</dbReference>
<name>A0A379C9E1_9PAST</name>
<dbReference type="Pfam" id="PF00691">
    <property type="entry name" value="OmpA"/>
    <property type="match status" value="1"/>
</dbReference>
<dbReference type="RefSeq" id="WP_115314796.1">
    <property type="nucleotide sequence ID" value="NZ_LWIF01000001.1"/>
</dbReference>
<reference evidence="7 8" key="1">
    <citation type="submission" date="2018-06" db="EMBL/GenBank/DDBJ databases">
        <authorList>
            <consortium name="Pathogen Informatics"/>
            <person name="Doyle S."/>
        </authorList>
    </citation>
    <scope>NUCLEOTIDE SEQUENCE [LARGE SCALE GENOMIC DNA]</scope>
    <source>
        <strain evidence="7 8">NCTC12872</strain>
    </source>
</reference>
<evidence type="ECO:0000313" key="7">
    <source>
        <dbReference type="EMBL" id="SUB58267.1"/>
    </source>
</evidence>
<dbReference type="OrthoDB" id="6896077at2"/>
<organism evidence="7 8">
    <name type="scientific">Phocoenobacter uteri</name>
    <dbReference type="NCBI Taxonomy" id="146806"/>
    <lineage>
        <taxon>Bacteria</taxon>
        <taxon>Pseudomonadati</taxon>
        <taxon>Pseudomonadota</taxon>
        <taxon>Gammaproteobacteria</taxon>
        <taxon>Pasteurellales</taxon>
        <taxon>Pasteurellaceae</taxon>
        <taxon>Phocoenobacter</taxon>
    </lineage>
</organism>
<evidence type="ECO:0000256" key="1">
    <source>
        <dbReference type="ARBA" id="ARBA00004442"/>
    </source>
</evidence>
<dbReference type="InterPro" id="IPR006664">
    <property type="entry name" value="OMP_bac"/>
</dbReference>
<dbReference type="CDD" id="cd07185">
    <property type="entry name" value="OmpA_C-like"/>
    <property type="match status" value="1"/>
</dbReference>
<evidence type="ECO:0000256" key="5">
    <source>
        <dbReference type="SAM" id="SignalP"/>
    </source>
</evidence>
<dbReference type="PANTHER" id="PTHR30329">
    <property type="entry name" value="STATOR ELEMENT OF FLAGELLAR MOTOR COMPLEX"/>
    <property type="match status" value="1"/>
</dbReference>
<proteinExistence type="predicted"/>
<gene>
    <name evidence="7" type="primary">ompA_1</name>
    <name evidence="7" type="ORF">NCTC12872_00220</name>
</gene>
<keyword evidence="5" id="KW-0732">Signal</keyword>
<feature type="domain" description="OmpA-like" evidence="6">
    <location>
        <begin position="171"/>
        <end position="302"/>
    </location>
</feature>
<feature type="signal peptide" evidence="5">
    <location>
        <begin position="1"/>
        <end position="15"/>
    </location>
</feature>
<keyword evidence="8" id="KW-1185">Reference proteome</keyword>
<feature type="chain" id="PRO_5016797254" evidence="5">
    <location>
        <begin position="16"/>
        <end position="303"/>
    </location>
</feature>
<evidence type="ECO:0000259" key="6">
    <source>
        <dbReference type="PROSITE" id="PS51123"/>
    </source>
</evidence>
<comment type="subcellular location">
    <subcellularLocation>
        <location evidence="1">Cell outer membrane</location>
    </subcellularLocation>
</comment>
<dbReference type="Gene3D" id="3.30.1330.60">
    <property type="entry name" value="OmpA-like domain"/>
    <property type="match status" value="1"/>
</dbReference>
<protein>
    <submittedName>
        <fullName evidence="7">Outer membrane protein II</fullName>
    </submittedName>
</protein>
<dbReference type="EMBL" id="UGTA01000001">
    <property type="protein sequence ID" value="SUB58267.1"/>
    <property type="molecule type" value="Genomic_DNA"/>
</dbReference>
<dbReference type="GO" id="GO:0009279">
    <property type="term" value="C:cell outer membrane"/>
    <property type="evidence" value="ECO:0007669"/>
    <property type="project" value="UniProtKB-SubCell"/>
</dbReference>
<dbReference type="SUPFAM" id="SSF103088">
    <property type="entry name" value="OmpA-like"/>
    <property type="match status" value="1"/>
</dbReference>
<dbReference type="InterPro" id="IPR006665">
    <property type="entry name" value="OmpA-like"/>
</dbReference>